<gene>
    <name evidence="5" type="ORF">Tci_324036</name>
</gene>
<keyword evidence="1" id="KW-0863">Zinc-finger</keyword>
<dbReference type="PROSITE" id="PS50158">
    <property type="entry name" value="ZF_CCHC"/>
    <property type="match status" value="1"/>
</dbReference>
<dbReference type="Gene3D" id="4.10.60.10">
    <property type="entry name" value="Zinc finger, CCHC-type"/>
    <property type="match status" value="1"/>
</dbReference>
<dbReference type="InterPro" id="IPR001878">
    <property type="entry name" value="Znf_CCHC"/>
</dbReference>
<dbReference type="GO" id="GO:0008270">
    <property type="term" value="F:zinc ion binding"/>
    <property type="evidence" value="ECO:0007669"/>
    <property type="project" value="UniProtKB-KW"/>
</dbReference>
<dbReference type="SUPFAM" id="SSF57756">
    <property type="entry name" value="Retrovirus zinc finger-like domains"/>
    <property type="match status" value="1"/>
</dbReference>
<feature type="domain" description="CCHC-type" evidence="4">
    <location>
        <begin position="59"/>
        <end position="74"/>
    </location>
</feature>
<feature type="coiled-coil region" evidence="2">
    <location>
        <begin position="28"/>
        <end position="58"/>
    </location>
</feature>
<protein>
    <recommendedName>
        <fullName evidence="4">CCHC-type domain-containing protein</fullName>
    </recommendedName>
</protein>
<dbReference type="Pfam" id="PF00098">
    <property type="entry name" value="zf-CCHC"/>
    <property type="match status" value="1"/>
</dbReference>
<evidence type="ECO:0000256" key="3">
    <source>
        <dbReference type="SAM" id="MobiDB-lite"/>
    </source>
</evidence>
<dbReference type="GO" id="GO:0003676">
    <property type="term" value="F:nucleic acid binding"/>
    <property type="evidence" value="ECO:0007669"/>
    <property type="project" value="InterPro"/>
</dbReference>
<sequence>MVSELSNDQVNEGSWIKRKLNNILLKRLHNINNKIEILKSHEENQNKEELKAKRLKKVRCHKCKENGHFVNNCPVWKEKRKAKIIDEEDKESVAENHKPTIGKLKPREPYTQVYRERIMISRDYLVLGTENSFWDDFWKPNKYTEGLGTFEDQGEGRKPNKYTEGLGTFEDQGEGMKTNKYTEGIGTFKHQAEGLADHFRTRAADMDIASKHVSTNKALKEIKKEDDDFPIV</sequence>
<name>A0A699H4X5_TANCI</name>
<dbReference type="InterPro" id="IPR036875">
    <property type="entry name" value="Znf_CCHC_sf"/>
</dbReference>
<keyword evidence="2" id="KW-0175">Coiled coil</keyword>
<evidence type="ECO:0000259" key="4">
    <source>
        <dbReference type="PROSITE" id="PS50158"/>
    </source>
</evidence>
<evidence type="ECO:0000256" key="1">
    <source>
        <dbReference type="PROSITE-ProRule" id="PRU00047"/>
    </source>
</evidence>
<evidence type="ECO:0000313" key="5">
    <source>
        <dbReference type="EMBL" id="GEX52061.1"/>
    </source>
</evidence>
<feature type="region of interest" description="Disordered" evidence="3">
    <location>
        <begin position="149"/>
        <end position="177"/>
    </location>
</feature>
<reference evidence="5" key="1">
    <citation type="journal article" date="2019" name="Sci. Rep.">
        <title>Draft genome of Tanacetum cinerariifolium, the natural source of mosquito coil.</title>
        <authorList>
            <person name="Yamashiro T."/>
            <person name="Shiraishi A."/>
            <person name="Satake H."/>
            <person name="Nakayama K."/>
        </authorList>
    </citation>
    <scope>NUCLEOTIDE SEQUENCE</scope>
</reference>
<keyword evidence="1" id="KW-0479">Metal-binding</keyword>
<accession>A0A699H4X5</accession>
<organism evidence="5">
    <name type="scientific">Tanacetum cinerariifolium</name>
    <name type="common">Dalmatian daisy</name>
    <name type="synonym">Chrysanthemum cinerariifolium</name>
    <dbReference type="NCBI Taxonomy" id="118510"/>
    <lineage>
        <taxon>Eukaryota</taxon>
        <taxon>Viridiplantae</taxon>
        <taxon>Streptophyta</taxon>
        <taxon>Embryophyta</taxon>
        <taxon>Tracheophyta</taxon>
        <taxon>Spermatophyta</taxon>
        <taxon>Magnoliopsida</taxon>
        <taxon>eudicotyledons</taxon>
        <taxon>Gunneridae</taxon>
        <taxon>Pentapetalae</taxon>
        <taxon>asterids</taxon>
        <taxon>campanulids</taxon>
        <taxon>Asterales</taxon>
        <taxon>Asteraceae</taxon>
        <taxon>Asteroideae</taxon>
        <taxon>Anthemideae</taxon>
        <taxon>Anthemidinae</taxon>
        <taxon>Tanacetum</taxon>
    </lineage>
</organism>
<proteinExistence type="predicted"/>
<dbReference type="AlphaFoldDB" id="A0A699H4X5"/>
<dbReference type="EMBL" id="BKCJ010113204">
    <property type="protein sequence ID" value="GEX52061.1"/>
    <property type="molecule type" value="Genomic_DNA"/>
</dbReference>
<evidence type="ECO:0000256" key="2">
    <source>
        <dbReference type="SAM" id="Coils"/>
    </source>
</evidence>
<comment type="caution">
    <text evidence="5">The sequence shown here is derived from an EMBL/GenBank/DDBJ whole genome shotgun (WGS) entry which is preliminary data.</text>
</comment>
<keyword evidence="1" id="KW-0862">Zinc</keyword>